<gene>
    <name evidence="4" type="ORF">HanXRQr2_Chr11g0475841</name>
</gene>
<feature type="compositionally biased region" description="Low complexity" evidence="2">
    <location>
        <begin position="419"/>
        <end position="431"/>
    </location>
</feature>
<dbReference type="InterPro" id="IPR035979">
    <property type="entry name" value="RBD_domain_sf"/>
</dbReference>
<name>A0A9K3HM66_HELAN</name>
<proteinExistence type="predicted"/>
<dbReference type="InterPro" id="IPR000504">
    <property type="entry name" value="RRM_dom"/>
</dbReference>
<dbReference type="SUPFAM" id="SSF54928">
    <property type="entry name" value="RNA-binding domain, RBD"/>
    <property type="match status" value="1"/>
</dbReference>
<protein>
    <submittedName>
        <fullName evidence="4">RNA recognition motif domain, nucleotide-binding alpha-beta plait domain superfamily</fullName>
    </submittedName>
</protein>
<feature type="compositionally biased region" description="Basic and acidic residues" evidence="2">
    <location>
        <begin position="391"/>
        <end position="418"/>
    </location>
</feature>
<reference evidence="4" key="2">
    <citation type="submission" date="2020-06" db="EMBL/GenBank/DDBJ databases">
        <title>Helianthus annuus Genome sequencing and assembly Release 2.</title>
        <authorList>
            <person name="Gouzy J."/>
            <person name="Langlade N."/>
            <person name="Munos S."/>
        </authorList>
    </citation>
    <scope>NUCLEOTIDE SEQUENCE</scope>
    <source>
        <tissue evidence="4">Leaves</tissue>
    </source>
</reference>
<dbReference type="Gene3D" id="3.30.70.330">
    <property type="match status" value="1"/>
</dbReference>
<dbReference type="PROSITE" id="PS50102">
    <property type="entry name" value="RRM"/>
    <property type="match status" value="1"/>
</dbReference>
<evidence type="ECO:0000313" key="4">
    <source>
        <dbReference type="EMBL" id="KAF5780776.1"/>
    </source>
</evidence>
<dbReference type="Pfam" id="PF00076">
    <property type="entry name" value="RRM_1"/>
    <property type="match status" value="1"/>
</dbReference>
<dbReference type="InterPro" id="IPR012677">
    <property type="entry name" value="Nucleotide-bd_a/b_plait_sf"/>
</dbReference>
<dbReference type="EMBL" id="MNCJ02000326">
    <property type="protein sequence ID" value="KAF5780776.1"/>
    <property type="molecule type" value="Genomic_DNA"/>
</dbReference>
<sequence length="595" mass="65656">MKQIITIQDRQETLIAPTVSGDQRRPDPEVWEQAQHRKGRRIDHQVGGNNKVISKFFVSNLPPKCSSQDLKEVLGGYGSFEGSYIARKVDKWGKRFSFVSFSGVKDIKRMEEELSDVWIGSYKLFITIARFVDGEKVSKSDSNPIRKTKVTYQKSHANHNSGAAYEGGGSPVLNGSNYAAVGHGRSYVDSVMNRNKVDIIRVDDVVERFFEWNGYAFVGRVVDFNTLGSLKQVLRKNGCSSVDIKYLGGLTVVVVFHESGEAERFINDNSTWSVWFTSLAPWDGNASMEEERIAWIQVHGVPVQLALDQVFDSIGSRYGKVVHSANMSGDDNNFSYALIGVLTKVCKRIVDRVDISWRGKLFNVWVDEEVGEWIPDCVLDDEEDGTSETPQEERVDDLVHQDENMSVHCEEGEVRRDVGSGNVDNDGVGNSHGITSRAGGVHGLAEPSGRQTVSSTGGKKFRRKSLFNNRSEGSGSIERPKKRPRENNDLFGLDKLIGIISEASESGGSGEAAGNDCFLTPDLNQRVTAGGSDSGSFLAVHAEVNDSEAVVNQPIDLEAMETVELSRALGVENLSDFVPNVKEVLRTEGYQDGDQ</sequence>
<evidence type="ECO:0000256" key="2">
    <source>
        <dbReference type="SAM" id="MobiDB-lite"/>
    </source>
</evidence>
<feature type="domain" description="RRM" evidence="3">
    <location>
        <begin position="54"/>
        <end position="131"/>
    </location>
</feature>
<dbReference type="PANTHER" id="PTHR34427">
    <property type="entry name" value="DUF4283 DOMAIN PROTEIN"/>
    <property type="match status" value="1"/>
</dbReference>
<organism evidence="4 5">
    <name type="scientific">Helianthus annuus</name>
    <name type="common">Common sunflower</name>
    <dbReference type="NCBI Taxonomy" id="4232"/>
    <lineage>
        <taxon>Eukaryota</taxon>
        <taxon>Viridiplantae</taxon>
        <taxon>Streptophyta</taxon>
        <taxon>Embryophyta</taxon>
        <taxon>Tracheophyta</taxon>
        <taxon>Spermatophyta</taxon>
        <taxon>Magnoliopsida</taxon>
        <taxon>eudicotyledons</taxon>
        <taxon>Gunneridae</taxon>
        <taxon>Pentapetalae</taxon>
        <taxon>asterids</taxon>
        <taxon>campanulids</taxon>
        <taxon>Asterales</taxon>
        <taxon>Asteraceae</taxon>
        <taxon>Asteroideae</taxon>
        <taxon>Heliantheae alliance</taxon>
        <taxon>Heliantheae</taxon>
        <taxon>Helianthus</taxon>
    </lineage>
</organism>
<evidence type="ECO:0000313" key="5">
    <source>
        <dbReference type="Proteomes" id="UP000215914"/>
    </source>
</evidence>
<evidence type="ECO:0000256" key="1">
    <source>
        <dbReference type="PROSITE-ProRule" id="PRU00176"/>
    </source>
</evidence>
<accession>A0A9K3HM66</accession>
<dbReference type="AlphaFoldDB" id="A0A9K3HM66"/>
<reference evidence="4" key="1">
    <citation type="journal article" date="2017" name="Nature">
        <title>The sunflower genome provides insights into oil metabolism, flowering and Asterid evolution.</title>
        <authorList>
            <person name="Badouin H."/>
            <person name="Gouzy J."/>
            <person name="Grassa C.J."/>
            <person name="Murat F."/>
            <person name="Staton S.E."/>
            <person name="Cottret L."/>
            <person name="Lelandais-Briere C."/>
            <person name="Owens G.L."/>
            <person name="Carrere S."/>
            <person name="Mayjonade B."/>
            <person name="Legrand L."/>
            <person name="Gill N."/>
            <person name="Kane N.C."/>
            <person name="Bowers J.E."/>
            <person name="Hubner S."/>
            <person name="Bellec A."/>
            <person name="Berard A."/>
            <person name="Berges H."/>
            <person name="Blanchet N."/>
            <person name="Boniface M.C."/>
            <person name="Brunel D."/>
            <person name="Catrice O."/>
            <person name="Chaidir N."/>
            <person name="Claudel C."/>
            <person name="Donnadieu C."/>
            <person name="Faraut T."/>
            <person name="Fievet G."/>
            <person name="Helmstetter N."/>
            <person name="King M."/>
            <person name="Knapp S.J."/>
            <person name="Lai Z."/>
            <person name="Le Paslier M.C."/>
            <person name="Lippi Y."/>
            <person name="Lorenzon L."/>
            <person name="Mandel J.R."/>
            <person name="Marage G."/>
            <person name="Marchand G."/>
            <person name="Marquand E."/>
            <person name="Bret-Mestries E."/>
            <person name="Morien E."/>
            <person name="Nambeesan S."/>
            <person name="Nguyen T."/>
            <person name="Pegot-Espagnet P."/>
            <person name="Pouilly N."/>
            <person name="Raftis F."/>
            <person name="Sallet E."/>
            <person name="Schiex T."/>
            <person name="Thomas J."/>
            <person name="Vandecasteele C."/>
            <person name="Vares D."/>
            <person name="Vear F."/>
            <person name="Vautrin S."/>
            <person name="Crespi M."/>
            <person name="Mangin B."/>
            <person name="Burke J.M."/>
            <person name="Salse J."/>
            <person name="Munos S."/>
            <person name="Vincourt P."/>
            <person name="Rieseberg L.H."/>
            <person name="Langlade N.B."/>
        </authorList>
    </citation>
    <scope>NUCLEOTIDE SEQUENCE</scope>
    <source>
        <tissue evidence="4">Leaves</tissue>
    </source>
</reference>
<dbReference type="Gramene" id="mRNA:HanXRQr2_Chr11g0475841">
    <property type="protein sequence ID" value="CDS:HanXRQr2_Chr11g0475841.1"/>
    <property type="gene ID" value="HanXRQr2_Chr11g0475841"/>
</dbReference>
<dbReference type="Proteomes" id="UP000215914">
    <property type="component" value="Unassembled WGS sequence"/>
</dbReference>
<dbReference type="GO" id="GO:0003723">
    <property type="term" value="F:RNA binding"/>
    <property type="evidence" value="ECO:0007669"/>
    <property type="project" value="UniProtKB-UniRule"/>
</dbReference>
<keyword evidence="1" id="KW-0694">RNA-binding</keyword>
<feature type="region of interest" description="Disordered" evidence="2">
    <location>
        <begin position="379"/>
        <end position="488"/>
    </location>
</feature>
<dbReference type="SMART" id="SM00360">
    <property type="entry name" value="RRM"/>
    <property type="match status" value="1"/>
</dbReference>
<evidence type="ECO:0000259" key="3">
    <source>
        <dbReference type="PROSITE" id="PS50102"/>
    </source>
</evidence>
<keyword evidence="5" id="KW-1185">Reference proteome</keyword>
<dbReference type="PANTHER" id="PTHR34427:SF5">
    <property type="entry name" value="DUF4283 DOMAIN-CONTAINING PROTEIN"/>
    <property type="match status" value="1"/>
</dbReference>
<dbReference type="CDD" id="cd00590">
    <property type="entry name" value="RRM_SF"/>
    <property type="match status" value="1"/>
</dbReference>
<comment type="caution">
    <text evidence="4">The sequence shown here is derived from an EMBL/GenBank/DDBJ whole genome shotgun (WGS) entry which is preliminary data.</text>
</comment>